<keyword evidence="4" id="KW-1185">Reference proteome</keyword>
<proteinExistence type="predicted"/>
<reference evidence="3" key="1">
    <citation type="journal article" date="2023" name="Mol. Phylogenet. Evol.">
        <title>Genome-scale phylogeny and comparative genomics of the fungal order Sordariales.</title>
        <authorList>
            <person name="Hensen N."/>
            <person name="Bonometti L."/>
            <person name="Westerberg I."/>
            <person name="Brannstrom I.O."/>
            <person name="Guillou S."/>
            <person name="Cros-Aarteil S."/>
            <person name="Calhoun S."/>
            <person name="Haridas S."/>
            <person name="Kuo A."/>
            <person name="Mondo S."/>
            <person name="Pangilinan J."/>
            <person name="Riley R."/>
            <person name="LaButti K."/>
            <person name="Andreopoulos B."/>
            <person name="Lipzen A."/>
            <person name="Chen C."/>
            <person name="Yan M."/>
            <person name="Daum C."/>
            <person name="Ng V."/>
            <person name="Clum A."/>
            <person name="Steindorff A."/>
            <person name="Ohm R.A."/>
            <person name="Martin F."/>
            <person name="Silar P."/>
            <person name="Natvig D.O."/>
            <person name="Lalanne C."/>
            <person name="Gautier V."/>
            <person name="Ament-Velasquez S.L."/>
            <person name="Kruys A."/>
            <person name="Hutchinson M.I."/>
            <person name="Powell A.J."/>
            <person name="Barry K."/>
            <person name="Miller A.N."/>
            <person name="Grigoriev I.V."/>
            <person name="Debuchy R."/>
            <person name="Gladieux P."/>
            <person name="Hiltunen Thoren M."/>
            <person name="Johannesson H."/>
        </authorList>
    </citation>
    <scope>NUCLEOTIDE SEQUENCE</scope>
    <source>
        <strain evidence="3">PSN243</strain>
    </source>
</reference>
<dbReference type="InterPro" id="IPR042098">
    <property type="entry name" value="TauD-like_sf"/>
</dbReference>
<evidence type="ECO:0000259" key="2">
    <source>
        <dbReference type="Pfam" id="PF02668"/>
    </source>
</evidence>
<feature type="domain" description="TauD/TfdA-like" evidence="2">
    <location>
        <begin position="91"/>
        <end position="335"/>
    </location>
</feature>
<sequence>MPAANSGPVVAITPITGVSSNGLVVQAKVEAPSLPPGFPSELEAKMAWTGSSFQDPSQYTLVLGDTEKVELRAAVEHYKSLGQDGDLVDPKSFPLPNLGPKLFALRHDIHNGKGFGVVRGVDPALFSVEDLNLVWLGVQSYIAEQRGRQDRRGNMLVHIVADNSTKQAAEHHRHSTKSITFHNEESGDVVSWLTRNTAAAGGKCIISSAYTVYNVLAATRPDIVRTLARSDWPFALPRFQCRPVIFYQNSRLIMNFGRAALLGNDAHPRPSHLPMPNYRQIEALDAIETIARATELEIQTQAGDMHFINNLSILHRREGFVNGNSPSEKRHLVRMRLRSSELGWTIPDDLQHSWDEAFNKTGCKHWHLEPMPSFFFPLRRHPN</sequence>
<dbReference type="Gene3D" id="3.60.130.10">
    <property type="entry name" value="Clavaminate synthase-like"/>
    <property type="match status" value="1"/>
</dbReference>
<reference evidence="3" key="2">
    <citation type="submission" date="2023-05" db="EMBL/GenBank/DDBJ databases">
        <authorList>
            <consortium name="Lawrence Berkeley National Laboratory"/>
            <person name="Steindorff A."/>
            <person name="Hensen N."/>
            <person name="Bonometti L."/>
            <person name="Westerberg I."/>
            <person name="Brannstrom I.O."/>
            <person name="Guillou S."/>
            <person name="Cros-Aarteil S."/>
            <person name="Calhoun S."/>
            <person name="Haridas S."/>
            <person name="Kuo A."/>
            <person name="Mondo S."/>
            <person name="Pangilinan J."/>
            <person name="Riley R."/>
            <person name="Labutti K."/>
            <person name="Andreopoulos B."/>
            <person name="Lipzen A."/>
            <person name="Chen C."/>
            <person name="Yanf M."/>
            <person name="Daum C."/>
            <person name="Ng V."/>
            <person name="Clum A."/>
            <person name="Ohm R."/>
            <person name="Martin F."/>
            <person name="Silar P."/>
            <person name="Natvig D."/>
            <person name="Lalanne C."/>
            <person name="Gautier V."/>
            <person name="Ament-Velasquez S.L."/>
            <person name="Kruys A."/>
            <person name="Hutchinson M.I."/>
            <person name="Powell A.J."/>
            <person name="Barry K."/>
            <person name="Miller A.N."/>
            <person name="Grigoriev I.V."/>
            <person name="Debuchy R."/>
            <person name="Gladieux P."/>
            <person name="Thoren M.H."/>
            <person name="Johannesson H."/>
        </authorList>
    </citation>
    <scope>NUCLEOTIDE SEQUENCE</scope>
    <source>
        <strain evidence="3">PSN243</strain>
    </source>
</reference>
<dbReference type="Proteomes" id="UP001321760">
    <property type="component" value="Unassembled WGS sequence"/>
</dbReference>
<organism evidence="3 4">
    <name type="scientific">Podospora aff. communis PSN243</name>
    <dbReference type="NCBI Taxonomy" id="3040156"/>
    <lineage>
        <taxon>Eukaryota</taxon>
        <taxon>Fungi</taxon>
        <taxon>Dikarya</taxon>
        <taxon>Ascomycota</taxon>
        <taxon>Pezizomycotina</taxon>
        <taxon>Sordariomycetes</taxon>
        <taxon>Sordariomycetidae</taxon>
        <taxon>Sordariales</taxon>
        <taxon>Podosporaceae</taxon>
        <taxon>Podospora</taxon>
    </lineage>
</organism>
<accession>A0AAV9GRL8</accession>
<dbReference type="GO" id="GO:0016491">
    <property type="term" value="F:oxidoreductase activity"/>
    <property type="evidence" value="ECO:0007669"/>
    <property type="project" value="UniProtKB-KW"/>
</dbReference>
<dbReference type="AlphaFoldDB" id="A0AAV9GRL8"/>
<dbReference type="PANTHER" id="PTHR10696">
    <property type="entry name" value="GAMMA-BUTYROBETAINE HYDROXYLASE-RELATED"/>
    <property type="match status" value="1"/>
</dbReference>
<evidence type="ECO:0000313" key="4">
    <source>
        <dbReference type="Proteomes" id="UP001321760"/>
    </source>
</evidence>
<dbReference type="InterPro" id="IPR050411">
    <property type="entry name" value="AlphaKG_dependent_hydroxylases"/>
</dbReference>
<protein>
    <recommendedName>
        <fullName evidence="2">TauD/TfdA-like domain-containing protein</fullName>
    </recommendedName>
</protein>
<dbReference type="Pfam" id="PF02668">
    <property type="entry name" value="TauD"/>
    <property type="match status" value="1"/>
</dbReference>
<comment type="caution">
    <text evidence="3">The sequence shown here is derived from an EMBL/GenBank/DDBJ whole genome shotgun (WGS) entry which is preliminary data.</text>
</comment>
<evidence type="ECO:0000256" key="1">
    <source>
        <dbReference type="ARBA" id="ARBA00023002"/>
    </source>
</evidence>
<dbReference type="EMBL" id="MU865938">
    <property type="protein sequence ID" value="KAK4449301.1"/>
    <property type="molecule type" value="Genomic_DNA"/>
</dbReference>
<gene>
    <name evidence="3" type="ORF">QBC34DRAFT_380444</name>
</gene>
<dbReference type="PANTHER" id="PTHR10696:SF49">
    <property type="entry name" value="TAUD_TFDA-LIKE DOMAIN-CONTAINING PROTEIN"/>
    <property type="match status" value="1"/>
</dbReference>
<dbReference type="SUPFAM" id="SSF51197">
    <property type="entry name" value="Clavaminate synthase-like"/>
    <property type="match status" value="1"/>
</dbReference>
<keyword evidence="1" id="KW-0560">Oxidoreductase</keyword>
<name>A0AAV9GRL8_9PEZI</name>
<evidence type="ECO:0000313" key="3">
    <source>
        <dbReference type="EMBL" id="KAK4449301.1"/>
    </source>
</evidence>
<dbReference type="InterPro" id="IPR003819">
    <property type="entry name" value="TauD/TfdA-like"/>
</dbReference>